<keyword evidence="2" id="KW-1185">Reference proteome</keyword>
<evidence type="ECO:0000256" key="1">
    <source>
        <dbReference type="SAM" id="MobiDB-lite"/>
    </source>
</evidence>
<proteinExistence type="predicted"/>
<organism evidence="2 3">
    <name type="scientific">Ditylenchus dipsaci</name>
    <dbReference type="NCBI Taxonomy" id="166011"/>
    <lineage>
        <taxon>Eukaryota</taxon>
        <taxon>Metazoa</taxon>
        <taxon>Ecdysozoa</taxon>
        <taxon>Nematoda</taxon>
        <taxon>Chromadorea</taxon>
        <taxon>Rhabditida</taxon>
        <taxon>Tylenchina</taxon>
        <taxon>Tylenchomorpha</taxon>
        <taxon>Sphaerularioidea</taxon>
        <taxon>Anguinidae</taxon>
        <taxon>Anguininae</taxon>
        <taxon>Ditylenchus</taxon>
    </lineage>
</organism>
<dbReference type="AlphaFoldDB" id="A0A915CUV5"/>
<reference evidence="3" key="1">
    <citation type="submission" date="2022-11" db="UniProtKB">
        <authorList>
            <consortium name="WormBaseParasite"/>
        </authorList>
    </citation>
    <scope>IDENTIFICATION</scope>
</reference>
<feature type="compositionally biased region" description="Polar residues" evidence="1">
    <location>
        <begin position="168"/>
        <end position="184"/>
    </location>
</feature>
<dbReference type="WBParaSite" id="jg12470">
    <property type="protein sequence ID" value="jg12470"/>
    <property type="gene ID" value="jg12470"/>
</dbReference>
<evidence type="ECO:0000313" key="2">
    <source>
        <dbReference type="Proteomes" id="UP000887574"/>
    </source>
</evidence>
<accession>A0A915CUV5</accession>
<feature type="region of interest" description="Disordered" evidence="1">
    <location>
        <begin position="168"/>
        <end position="189"/>
    </location>
</feature>
<name>A0A915CUV5_9BILA</name>
<protein>
    <submittedName>
        <fullName evidence="3">Uncharacterized protein</fullName>
    </submittedName>
</protein>
<dbReference type="Proteomes" id="UP000887574">
    <property type="component" value="Unplaced"/>
</dbReference>
<evidence type="ECO:0000313" key="3">
    <source>
        <dbReference type="WBParaSite" id="jg12470"/>
    </source>
</evidence>
<sequence length="278" mass="31486">MFNDVFMSDPFLSLDDDLDDVSEVIRSNIVGDKKGIFDASRTPSPQYLHDSEVFMPQMQPFFPEESKQKEIGHIVSLLQDDVNARCIIDTFQQAPSPSSHFQPRQSGHLQNQPHPNYLSFNSHPQNVLHQQCFVNSNSSAEYGEVQQQDANMFMSAENSPDTNLFHQQQHPLNSHVSSQETGPFSDQHPPSPINTYPGLHVHENNYVQRIETGMPEELLHHYNSPLPNTPNVGFSNAFETQIAMEEGNSSREFLNQELIWLSLIHISNSSLSLNKSSL</sequence>